<evidence type="ECO:0000256" key="1">
    <source>
        <dbReference type="SAM" id="MobiDB-lite"/>
    </source>
</evidence>
<protein>
    <submittedName>
        <fullName evidence="2">Uncharacterized protein</fullName>
    </submittedName>
</protein>
<organism evidence="2 3">
    <name type="scientific">Handroanthus impetiginosus</name>
    <dbReference type="NCBI Taxonomy" id="429701"/>
    <lineage>
        <taxon>Eukaryota</taxon>
        <taxon>Viridiplantae</taxon>
        <taxon>Streptophyta</taxon>
        <taxon>Embryophyta</taxon>
        <taxon>Tracheophyta</taxon>
        <taxon>Spermatophyta</taxon>
        <taxon>Magnoliopsida</taxon>
        <taxon>eudicotyledons</taxon>
        <taxon>Gunneridae</taxon>
        <taxon>Pentapetalae</taxon>
        <taxon>asterids</taxon>
        <taxon>lamiids</taxon>
        <taxon>Lamiales</taxon>
        <taxon>Bignoniaceae</taxon>
        <taxon>Crescentiina</taxon>
        <taxon>Tabebuia alliance</taxon>
        <taxon>Handroanthus</taxon>
    </lineage>
</organism>
<reference evidence="3" key="1">
    <citation type="journal article" date="2018" name="Gigascience">
        <title>Genome assembly of the Pink Ipe (Handroanthus impetiginosus, Bignoniaceae), a highly valued, ecologically keystone Neotropical timber forest tree.</title>
        <authorList>
            <person name="Silva-Junior O.B."/>
            <person name="Grattapaglia D."/>
            <person name="Novaes E."/>
            <person name="Collevatti R.G."/>
        </authorList>
    </citation>
    <scope>NUCLEOTIDE SEQUENCE [LARGE SCALE GENOMIC DNA]</scope>
    <source>
        <strain evidence="3">cv. UFG-1</strain>
    </source>
</reference>
<sequence length="186" mass="21621">MQYNETFVQVKREPKKAKGRRGEFGKVRPNGCLHSSDNTKEEPNKEKQNEIRIWPKKKQGYGYYDRSSSIRKNLSKSFQVNGALKHPKYAEKSDSNSLTSHLLKKTLPAMHSTLNYLVMQYLLNAKNKTHFNLIIVLNHFMALGIAEPSMMHRNLVLFFFVENSTKEKKCLAEAKKRSTHFVFLDL</sequence>
<dbReference type="EMBL" id="NKXS01003279">
    <property type="protein sequence ID" value="PIN10243.1"/>
    <property type="molecule type" value="Genomic_DNA"/>
</dbReference>
<dbReference type="PANTHER" id="PTHR35928">
    <property type="entry name" value="RIBOSOMAL PROTEIN S3, MITOCHONDRIAL"/>
    <property type="match status" value="1"/>
</dbReference>
<feature type="compositionally biased region" description="Basic and acidic residues" evidence="1">
    <location>
        <begin position="37"/>
        <end position="48"/>
    </location>
</feature>
<dbReference type="InterPro" id="IPR044954">
    <property type="entry name" value="Ribosomal_uS3m_plant"/>
</dbReference>
<comment type="caution">
    <text evidence="2">The sequence shown here is derived from an EMBL/GenBank/DDBJ whole genome shotgun (WGS) entry which is preliminary data.</text>
</comment>
<dbReference type="PANTHER" id="PTHR35928:SF2">
    <property type="entry name" value="SMALL RIBOSOMAL SUBUNIT PROTEIN US3M"/>
    <property type="match status" value="1"/>
</dbReference>
<evidence type="ECO:0000313" key="2">
    <source>
        <dbReference type="EMBL" id="PIN10243.1"/>
    </source>
</evidence>
<accession>A0A2G9GY92</accession>
<dbReference type="OrthoDB" id="1706062at2759"/>
<dbReference type="STRING" id="429701.A0A2G9GY92"/>
<keyword evidence="3" id="KW-1185">Reference proteome</keyword>
<feature type="region of interest" description="Disordered" evidence="1">
    <location>
        <begin position="1"/>
        <end position="48"/>
    </location>
</feature>
<evidence type="ECO:0000313" key="3">
    <source>
        <dbReference type="Proteomes" id="UP000231279"/>
    </source>
</evidence>
<dbReference type="AlphaFoldDB" id="A0A2G9GY92"/>
<gene>
    <name evidence="2" type="ORF">CDL12_17171</name>
</gene>
<proteinExistence type="predicted"/>
<dbReference type="Proteomes" id="UP000231279">
    <property type="component" value="Unassembled WGS sequence"/>
</dbReference>
<name>A0A2G9GY92_9LAMI</name>